<accession>A0A8K0HGT7</accession>
<organism evidence="1 2">
    <name type="scientific">Rhamnella rubrinervis</name>
    <dbReference type="NCBI Taxonomy" id="2594499"/>
    <lineage>
        <taxon>Eukaryota</taxon>
        <taxon>Viridiplantae</taxon>
        <taxon>Streptophyta</taxon>
        <taxon>Embryophyta</taxon>
        <taxon>Tracheophyta</taxon>
        <taxon>Spermatophyta</taxon>
        <taxon>Magnoliopsida</taxon>
        <taxon>eudicotyledons</taxon>
        <taxon>Gunneridae</taxon>
        <taxon>Pentapetalae</taxon>
        <taxon>rosids</taxon>
        <taxon>fabids</taxon>
        <taxon>Rosales</taxon>
        <taxon>Rhamnaceae</taxon>
        <taxon>rhamnoid group</taxon>
        <taxon>Rhamneae</taxon>
        <taxon>Rhamnella</taxon>
    </lineage>
</organism>
<protein>
    <submittedName>
        <fullName evidence="1">Uncharacterized protein</fullName>
    </submittedName>
</protein>
<evidence type="ECO:0000313" key="1">
    <source>
        <dbReference type="EMBL" id="KAF3452186.1"/>
    </source>
</evidence>
<dbReference type="AlphaFoldDB" id="A0A8K0HGT7"/>
<gene>
    <name evidence="1" type="ORF">FNV43_RR08284</name>
</gene>
<dbReference type="Proteomes" id="UP000796880">
    <property type="component" value="Unassembled WGS sequence"/>
</dbReference>
<evidence type="ECO:0000313" key="2">
    <source>
        <dbReference type="Proteomes" id="UP000796880"/>
    </source>
</evidence>
<name>A0A8K0HGT7_9ROSA</name>
<sequence length="102" mass="11343">MPVRFLDPRNKGFFLFGLRFRTVLQEENSPGSASESHKTISEFLITSNRDGMSRCQVLCLSAKGGGEGHSESSKLESCRPSLIVHSPCHETPNRRSAFLSMQ</sequence>
<comment type="caution">
    <text evidence="1">The sequence shown here is derived from an EMBL/GenBank/DDBJ whole genome shotgun (WGS) entry which is preliminary data.</text>
</comment>
<keyword evidence="2" id="KW-1185">Reference proteome</keyword>
<proteinExistence type="predicted"/>
<reference evidence="1" key="1">
    <citation type="submission" date="2020-03" db="EMBL/GenBank/DDBJ databases">
        <title>A high-quality chromosome-level genome assembly of a woody plant with both climbing and erect habits, Rhamnella rubrinervis.</title>
        <authorList>
            <person name="Lu Z."/>
            <person name="Yang Y."/>
            <person name="Zhu X."/>
            <person name="Sun Y."/>
        </authorList>
    </citation>
    <scope>NUCLEOTIDE SEQUENCE</scope>
    <source>
        <strain evidence="1">BYM</strain>
        <tissue evidence="1">Leaf</tissue>
    </source>
</reference>
<dbReference type="EMBL" id="VOIH02000003">
    <property type="protein sequence ID" value="KAF3452186.1"/>
    <property type="molecule type" value="Genomic_DNA"/>
</dbReference>